<dbReference type="PIRSF" id="PIRSF037309">
    <property type="entry name" value="PP2A_PR55"/>
    <property type="match status" value="1"/>
</dbReference>
<keyword evidence="3 4" id="KW-0677">Repeat</keyword>
<reference evidence="5" key="1">
    <citation type="journal article" date="2011" name="PLoS Biol.">
        <title>Gene gain and loss during evolution of obligate parasitism in the white rust pathogen of Arabidopsis thaliana.</title>
        <authorList>
            <person name="Kemen E."/>
            <person name="Gardiner A."/>
            <person name="Schultz-Larsen T."/>
            <person name="Kemen A.C."/>
            <person name="Balmuth A.L."/>
            <person name="Robert-Seilaniantz A."/>
            <person name="Bailey K."/>
            <person name="Holub E."/>
            <person name="Studholme D.J."/>
            <person name="Maclean D."/>
            <person name="Jones J.D."/>
        </authorList>
    </citation>
    <scope>NUCLEOTIDE SEQUENCE</scope>
</reference>
<dbReference type="AlphaFoldDB" id="F0W5M2"/>
<dbReference type="GO" id="GO:0019888">
    <property type="term" value="F:protein phosphatase regulator activity"/>
    <property type="evidence" value="ECO:0007669"/>
    <property type="project" value="InterPro"/>
</dbReference>
<dbReference type="InterPro" id="IPR001680">
    <property type="entry name" value="WD40_rpt"/>
</dbReference>
<dbReference type="PRINTS" id="PR00600">
    <property type="entry name" value="PP2APR55"/>
</dbReference>
<dbReference type="InterPro" id="IPR015943">
    <property type="entry name" value="WD40/YVTN_repeat-like_dom_sf"/>
</dbReference>
<dbReference type="EMBL" id="FR824066">
    <property type="protein sequence ID" value="CCA16413.1"/>
    <property type="molecule type" value="Genomic_DNA"/>
</dbReference>
<dbReference type="InterPro" id="IPR018067">
    <property type="entry name" value="PP2A_PR55_CS"/>
</dbReference>
<accession>F0W5M2</accession>
<comment type="similarity">
    <text evidence="1 4">Belongs to the phosphatase 2A regulatory subunit B family.</text>
</comment>
<reference evidence="5" key="2">
    <citation type="submission" date="2011-02" db="EMBL/GenBank/DDBJ databases">
        <authorList>
            <person name="MacLean D."/>
        </authorList>
    </citation>
    <scope>NUCLEOTIDE SEQUENCE</scope>
</reference>
<sequence>MLCKANYTREETQSLCETSAIEPEDAQEYDKCVNVDTIKEALSDTQELSDWTLAYASGDRTSNNVEGSEMHTPSGSEVISAIEYDASGRYLATGTKGGRVTIFNRDEVASCENKRFSTRKALYSPFMEFQSHTAEFDYLKSLEIEEKINQIKWCRNSNNAHYLLSTNDKTIKLWKAHEKNVREISEYDLGNGSTSGSKNDISSVNFPRYWNSSRVMATKTKRIYANAHTYHINSIALNSDGETFLSADDLRVNLWSLGISNQSFNIVDIKPNNMEELTEVITAADFHPSHCNIMMYSTSRGAVKLGDLRQAALCDIYSKVYEDQEDPKACNFFSEIIASISDIKFSPDGRYIIARDFLTLKVWDLNMDSRPVQTINIHEQLRPRLGDLYESDCIFDKFECDVSGDGKHFVTGSYNSEFHVYDHQGKRDICISPVPKIIQPNRRHSMPHHVLAQQMLDSSSGEGALDVSRKVLQTSWHPLLNEVAIGIRNNLFVYSC</sequence>
<dbReference type="GO" id="GO:0000159">
    <property type="term" value="C:protein phosphatase type 2A complex"/>
    <property type="evidence" value="ECO:0007669"/>
    <property type="project" value="UniProtKB-UniRule"/>
</dbReference>
<keyword evidence="2 4" id="KW-0853">WD repeat</keyword>
<evidence type="ECO:0000313" key="5">
    <source>
        <dbReference type="EMBL" id="CCA16413.1"/>
    </source>
</evidence>
<evidence type="ECO:0000256" key="3">
    <source>
        <dbReference type="ARBA" id="ARBA00022737"/>
    </source>
</evidence>
<dbReference type="PROSITE" id="PS01024">
    <property type="entry name" value="PR55_1"/>
    <property type="match status" value="1"/>
</dbReference>
<protein>
    <recommendedName>
        <fullName evidence="4">Serine/threonine-protein phosphatase 2A 55 kDa regulatory subunit B</fullName>
    </recommendedName>
</protein>
<dbReference type="SUPFAM" id="SSF50978">
    <property type="entry name" value="WD40 repeat-like"/>
    <property type="match status" value="1"/>
</dbReference>
<evidence type="ECO:0000256" key="2">
    <source>
        <dbReference type="ARBA" id="ARBA00022574"/>
    </source>
</evidence>
<proteinExistence type="inferred from homology"/>
<evidence type="ECO:0000256" key="1">
    <source>
        <dbReference type="ARBA" id="ARBA00008259"/>
    </source>
</evidence>
<organism evidence="5">
    <name type="scientific">Albugo laibachii Nc14</name>
    <dbReference type="NCBI Taxonomy" id="890382"/>
    <lineage>
        <taxon>Eukaryota</taxon>
        <taxon>Sar</taxon>
        <taxon>Stramenopiles</taxon>
        <taxon>Oomycota</taxon>
        <taxon>Peronosporomycetes</taxon>
        <taxon>Albuginales</taxon>
        <taxon>Albuginaceae</taxon>
        <taxon>Albugo</taxon>
    </lineage>
</organism>
<dbReference type="HOGENOM" id="CLU_021713_3_3_1"/>
<dbReference type="Gene3D" id="2.130.10.10">
    <property type="entry name" value="YVTN repeat-like/Quinoprotein amine dehydrogenase"/>
    <property type="match status" value="1"/>
</dbReference>
<dbReference type="InterPro" id="IPR000009">
    <property type="entry name" value="PP2A_PR55"/>
</dbReference>
<dbReference type="InterPro" id="IPR036322">
    <property type="entry name" value="WD40_repeat_dom_sf"/>
</dbReference>
<evidence type="ECO:0000256" key="4">
    <source>
        <dbReference type="RuleBase" id="RU331113"/>
    </source>
</evidence>
<dbReference type="Pfam" id="PF00400">
    <property type="entry name" value="WD40"/>
    <property type="match status" value="2"/>
</dbReference>
<name>F0W5M2_9STRA</name>
<dbReference type="SMART" id="SM00320">
    <property type="entry name" value="WD40"/>
    <property type="match status" value="5"/>
</dbReference>
<dbReference type="PANTHER" id="PTHR11871">
    <property type="entry name" value="PROTEIN PHOSPHATASE PP2A REGULATORY SUBUNIT B"/>
    <property type="match status" value="1"/>
</dbReference>
<gene>
    <name evidence="5" type="primary">AlNc14C21G2187</name>
    <name evidence="5" type="ORF">ALNC14_025560</name>
</gene>